<dbReference type="EMBL" id="GG697410">
    <property type="protein sequence ID" value="EFQ36129.1"/>
    <property type="molecule type" value="Genomic_DNA"/>
</dbReference>
<dbReference type="OrthoDB" id="4672515at2759"/>
<dbReference type="InterPro" id="IPR036673">
    <property type="entry name" value="Cyanovirin-N_sf"/>
</dbReference>
<evidence type="ECO:0000313" key="2">
    <source>
        <dbReference type="EMBL" id="EFQ36129.1"/>
    </source>
</evidence>
<feature type="chain" id="PRO_5003180963" evidence="1">
    <location>
        <begin position="20"/>
        <end position="110"/>
    </location>
</feature>
<organism evidence="3">
    <name type="scientific">Colletotrichum graminicola (strain M1.001 / M2 / FGSC 10212)</name>
    <name type="common">Maize anthracnose fungus</name>
    <name type="synonym">Glomerella graminicola</name>
    <dbReference type="NCBI Taxonomy" id="645133"/>
    <lineage>
        <taxon>Eukaryota</taxon>
        <taxon>Fungi</taxon>
        <taxon>Dikarya</taxon>
        <taxon>Ascomycota</taxon>
        <taxon>Pezizomycotina</taxon>
        <taxon>Sordariomycetes</taxon>
        <taxon>Hypocreomycetidae</taxon>
        <taxon>Glomerellales</taxon>
        <taxon>Glomerellaceae</taxon>
        <taxon>Colletotrichum</taxon>
        <taxon>Colletotrichum graminicola species complex</taxon>
    </lineage>
</organism>
<evidence type="ECO:0000256" key="1">
    <source>
        <dbReference type="SAM" id="SignalP"/>
    </source>
</evidence>
<evidence type="ECO:0000313" key="3">
    <source>
        <dbReference type="Proteomes" id="UP000008782"/>
    </source>
</evidence>
<sequence length="110" mass="12102">MYSQSFLVQFVFFAVSLSSQLPESGWKAANFQKSCGSWGDFDESCSSCSLDRSAELPSTYECQCQTGGIQRLFLSHTTLGQVVGNWDGRLCCGEGDYSCGETSKTPPMYF</sequence>
<name>E3QZ41_COLGM</name>
<dbReference type="Proteomes" id="UP000008782">
    <property type="component" value="Unassembled WGS sequence"/>
</dbReference>
<proteinExistence type="predicted"/>
<accession>E3QZ41</accession>
<protein>
    <submittedName>
        <fullName evidence="2">Uncharacterized protein</fullName>
    </submittedName>
</protein>
<dbReference type="GeneID" id="24416638"/>
<keyword evidence="1" id="KW-0732">Signal</keyword>
<keyword evidence="3" id="KW-1185">Reference proteome</keyword>
<dbReference type="VEuPathDB" id="FungiDB:GLRG_11273"/>
<reference evidence="3" key="1">
    <citation type="journal article" date="2012" name="Nat. Genet.">
        <title>Lifestyle transitions in plant pathogenic Colletotrichum fungi deciphered by genome and transcriptome analyses.</title>
        <authorList>
            <person name="O'Connell R.J."/>
            <person name="Thon M.R."/>
            <person name="Hacquard S."/>
            <person name="Amyotte S.G."/>
            <person name="Kleemann J."/>
            <person name="Torres M.F."/>
            <person name="Damm U."/>
            <person name="Buiate E.A."/>
            <person name="Epstein L."/>
            <person name="Alkan N."/>
            <person name="Altmueller J."/>
            <person name="Alvarado-Balderrama L."/>
            <person name="Bauser C.A."/>
            <person name="Becker C."/>
            <person name="Birren B.W."/>
            <person name="Chen Z."/>
            <person name="Choi J."/>
            <person name="Crouch J.A."/>
            <person name="Duvick J.P."/>
            <person name="Farman M.A."/>
            <person name="Gan P."/>
            <person name="Heiman D."/>
            <person name="Henrissat B."/>
            <person name="Howard R.J."/>
            <person name="Kabbage M."/>
            <person name="Koch C."/>
            <person name="Kracher B."/>
            <person name="Kubo Y."/>
            <person name="Law A.D."/>
            <person name="Lebrun M.-H."/>
            <person name="Lee Y.-H."/>
            <person name="Miyara I."/>
            <person name="Moore N."/>
            <person name="Neumann U."/>
            <person name="Nordstroem K."/>
            <person name="Panaccione D.G."/>
            <person name="Panstruga R."/>
            <person name="Place M."/>
            <person name="Proctor R.H."/>
            <person name="Prusky D."/>
            <person name="Rech G."/>
            <person name="Reinhardt R."/>
            <person name="Rollins J.A."/>
            <person name="Rounsley S."/>
            <person name="Schardl C.L."/>
            <person name="Schwartz D.C."/>
            <person name="Shenoy N."/>
            <person name="Shirasu K."/>
            <person name="Sikhakolli U.R."/>
            <person name="Stueber K."/>
            <person name="Sukno S.A."/>
            <person name="Sweigard J.A."/>
            <person name="Takano Y."/>
            <person name="Takahara H."/>
            <person name="Trail F."/>
            <person name="van der Does H.C."/>
            <person name="Voll L.M."/>
            <person name="Will I."/>
            <person name="Young S."/>
            <person name="Zeng Q."/>
            <person name="Zhang J."/>
            <person name="Zhou S."/>
            <person name="Dickman M.B."/>
            <person name="Schulze-Lefert P."/>
            <person name="Ver Loren van Themaat E."/>
            <person name="Ma L.-J."/>
            <person name="Vaillancourt L.J."/>
        </authorList>
    </citation>
    <scope>NUCLEOTIDE SEQUENCE [LARGE SCALE GENOMIC DNA]</scope>
    <source>
        <strain evidence="3">M1.001 / M2 / FGSC 10212</strain>
    </source>
</reference>
<gene>
    <name evidence="2" type="ORF">GLRG_11273</name>
</gene>
<dbReference type="RefSeq" id="XP_008100149.1">
    <property type="nucleotide sequence ID" value="XM_008101958.1"/>
</dbReference>
<feature type="signal peptide" evidence="1">
    <location>
        <begin position="1"/>
        <end position="19"/>
    </location>
</feature>
<dbReference type="AlphaFoldDB" id="E3QZ41"/>
<dbReference type="HOGENOM" id="CLU_2170880_0_0_1"/>
<dbReference type="SUPFAM" id="SSF51322">
    <property type="entry name" value="Cyanovirin-N"/>
    <property type="match status" value="1"/>
</dbReference>